<dbReference type="EMBL" id="QKWP01000481">
    <property type="protein sequence ID" value="RIB19323.1"/>
    <property type="molecule type" value="Genomic_DNA"/>
</dbReference>
<evidence type="ECO:0000313" key="1">
    <source>
        <dbReference type="EMBL" id="RIB19323.1"/>
    </source>
</evidence>
<dbReference type="AlphaFoldDB" id="A0A397VHG2"/>
<sequence>MKTQNFGPCFVNDCTNTNVRFCVITELAFEKCHKNQMLQKYPYLEIGRQLYHPHYCKIIEADSSQRRKSLKKKKRIFRKKKIESDNCSDVTFALKVQALTRVLYRRQHQESANLELDPVKFENIIESADPQLEGFFKYIMNLVIPRERSAHSINEAKKSVIGLCYMMAGLRNKFVNQHKLEVGLYLMASGATWDAVDTMSKLGYSVCANTVENFRKKVHSQYSLKIEEHFTNHKNQLHVYNIDDYHAIHEIRRPDTTSTSSANHFATCVAKPVLES</sequence>
<organism evidence="1 2">
    <name type="scientific">Gigaspora rosea</name>
    <dbReference type="NCBI Taxonomy" id="44941"/>
    <lineage>
        <taxon>Eukaryota</taxon>
        <taxon>Fungi</taxon>
        <taxon>Fungi incertae sedis</taxon>
        <taxon>Mucoromycota</taxon>
        <taxon>Glomeromycotina</taxon>
        <taxon>Glomeromycetes</taxon>
        <taxon>Diversisporales</taxon>
        <taxon>Gigasporaceae</taxon>
        <taxon>Gigaspora</taxon>
    </lineage>
</organism>
<protein>
    <submittedName>
        <fullName evidence="1">Uncharacterized protein</fullName>
    </submittedName>
</protein>
<name>A0A397VHG2_9GLOM</name>
<dbReference type="OrthoDB" id="2412900at2759"/>
<dbReference type="Proteomes" id="UP000266673">
    <property type="component" value="Unassembled WGS sequence"/>
</dbReference>
<reference evidence="1 2" key="1">
    <citation type="submission" date="2018-06" db="EMBL/GenBank/DDBJ databases">
        <title>Comparative genomics reveals the genomic features of Rhizophagus irregularis, R. cerebriforme, R. diaphanum and Gigaspora rosea, and their symbiotic lifestyle signature.</title>
        <authorList>
            <person name="Morin E."/>
            <person name="San Clemente H."/>
            <person name="Chen E.C.H."/>
            <person name="De La Providencia I."/>
            <person name="Hainaut M."/>
            <person name="Kuo A."/>
            <person name="Kohler A."/>
            <person name="Murat C."/>
            <person name="Tang N."/>
            <person name="Roy S."/>
            <person name="Loubradou J."/>
            <person name="Henrissat B."/>
            <person name="Grigoriev I.V."/>
            <person name="Corradi N."/>
            <person name="Roux C."/>
            <person name="Martin F.M."/>
        </authorList>
    </citation>
    <scope>NUCLEOTIDE SEQUENCE [LARGE SCALE GENOMIC DNA]</scope>
    <source>
        <strain evidence="1 2">DAOM 194757</strain>
    </source>
</reference>
<proteinExistence type="predicted"/>
<comment type="caution">
    <text evidence="1">The sequence shown here is derived from an EMBL/GenBank/DDBJ whole genome shotgun (WGS) entry which is preliminary data.</text>
</comment>
<keyword evidence="2" id="KW-1185">Reference proteome</keyword>
<accession>A0A397VHG2</accession>
<evidence type="ECO:0000313" key="2">
    <source>
        <dbReference type="Proteomes" id="UP000266673"/>
    </source>
</evidence>
<gene>
    <name evidence="1" type="ORF">C2G38_2182162</name>
</gene>